<comment type="caution">
    <text evidence="3">The sequence shown here is derived from an EMBL/GenBank/DDBJ whole genome shotgun (WGS) entry which is preliminary data.</text>
</comment>
<proteinExistence type="predicted"/>
<dbReference type="RefSeq" id="WP_109732781.1">
    <property type="nucleotide sequence ID" value="NZ_BAAACK010000005.1"/>
</dbReference>
<dbReference type="Pfam" id="PF00498">
    <property type="entry name" value="FHA"/>
    <property type="match status" value="1"/>
</dbReference>
<reference evidence="3 4" key="1">
    <citation type="submission" date="2018-05" db="EMBL/GenBank/DDBJ databases">
        <title>The Hungate 1000. A catalogue of reference genomes from the rumen microbiome.</title>
        <authorList>
            <person name="Kelly W."/>
        </authorList>
    </citation>
    <scope>NUCLEOTIDE SEQUENCE [LARGE SCALE GENOMIC DNA]</scope>
    <source>
        <strain evidence="3 4">NLAE-zl-C242</strain>
    </source>
</reference>
<dbReference type="EMBL" id="QGDL01000013">
    <property type="protein sequence ID" value="PWJ23593.1"/>
    <property type="molecule type" value="Genomic_DNA"/>
</dbReference>
<dbReference type="Gene3D" id="2.60.200.20">
    <property type="match status" value="1"/>
</dbReference>
<protein>
    <submittedName>
        <fullName evidence="3">FHA domain-containing protein</fullName>
    </submittedName>
</protein>
<dbReference type="InterPro" id="IPR008984">
    <property type="entry name" value="SMAD_FHA_dom_sf"/>
</dbReference>
<dbReference type="AlphaFoldDB" id="A0A2Y9BHM6"/>
<dbReference type="SMART" id="SM00240">
    <property type="entry name" value="FHA"/>
    <property type="match status" value="1"/>
</dbReference>
<keyword evidence="1" id="KW-1133">Transmembrane helix</keyword>
<dbReference type="PROSITE" id="PS50006">
    <property type="entry name" value="FHA_DOMAIN"/>
    <property type="match status" value="1"/>
</dbReference>
<gene>
    <name evidence="3" type="ORF">A8806_11326</name>
</gene>
<accession>A0A2Y9BHM6</accession>
<sequence length="187" mass="21342">MSNQGWTVLIFILLVIVIAVAFVIYKLAAGRADRRREYQNQQKNILVQNGIDVKKQMLGSGKGEYFSGNLREYDTNYINGPRYSTWKISFQDMDTGRIFQYRFSRQMTIGRMPPTEKEDVCLVLEGDGKVSKRHCMIYEGEGTLCLADQNSKNHTYVNGKKADSPVFLHTGDVIKAGETRLKVEFGR</sequence>
<evidence type="ECO:0000313" key="3">
    <source>
        <dbReference type="EMBL" id="PWJ23593.1"/>
    </source>
</evidence>
<dbReference type="SUPFAM" id="SSF49879">
    <property type="entry name" value="SMAD/FHA domain"/>
    <property type="match status" value="1"/>
</dbReference>
<keyword evidence="1" id="KW-0472">Membrane</keyword>
<keyword evidence="4" id="KW-1185">Reference proteome</keyword>
<dbReference type="CDD" id="cd00060">
    <property type="entry name" value="FHA"/>
    <property type="match status" value="1"/>
</dbReference>
<organism evidence="3 4">
    <name type="scientific">Faecalicatena orotica</name>
    <dbReference type="NCBI Taxonomy" id="1544"/>
    <lineage>
        <taxon>Bacteria</taxon>
        <taxon>Bacillati</taxon>
        <taxon>Bacillota</taxon>
        <taxon>Clostridia</taxon>
        <taxon>Lachnospirales</taxon>
        <taxon>Lachnospiraceae</taxon>
        <taxon>Faecalicatena</taxon>
    </lineage>
</organism>
<dbReference type="OrthoDB" id="9783862at2"/>
<evidence type="ECO:0000313" key="4">
    <source>
        <dbReference type="Proteomes" id="UP000245845"/>
    </source>
</evidence>
<evidence type="ECO:0000259" key="2">
    <source>
        <dbReference type="PROSITE" id="PS50006"/>
    </source>
</evidence>
<feature type="domain" description="FHA" evidence="2">
    <location>
        <begin position="107"/>
        <end position="162"/>
    </location>
</feature>
<keyword evidence="1" id="KW-0812">Transmembrane</keyword>
<evidence type="ECO:0000256" key="1">
    <source>
        <dbReference type="SAM" id="Phobius"/>
    </source>
</evidence>
<dbReference type="Proteomes" id="UP000245845">
    <property type="component" value="Unassembled WGS sequence"/>
</dbReference>
<feature type="transmembrane region" description="Helical" evidence="1">
    <location>
        <begin position="6"/>
        <end position="28"/>
    </location>
</feature>
<dbReference type="InterPro" id="IPR000253">
    <property type="entry name" value="FHA_dom"/>
</dbReference>
<name>A0A2Y9BHM6_9FIRM</name>